<reference evidence="2 3" key="1">
    <citation type="submission" date="2014-04" db="EMBL/GenBank/DDBJ databases">
        <authorList>
            <consortium name="DOE Joint Genome Institute"/>
            <person name="Kuo A."/>
            <person name="Ruytinx J."/>
            <person name="Rineau F."/>
            <person name="Colpaert J."/>
            <person name="Kohler A."/>
            <person name="Nagy L.G."/>
            <person name="Floudas D."/>
            <person name="Copeland A."/>
            <person name="Barry K.W."/>
            <person name="Cichocki N."/>
            <person name="Veneault-Fourrey C."/>
            <person name="LaButti K."/>
            <person name="Lindquist E.A."/>
            <person name="Lipzen A."/>
            <person name="Lundell T."/>
            <person name="Morin E."/>
            <person name="Murat C."/>
            <person name="Sun H."/>
            <person name="Tunlid A."/>
            <person name="Henrissat B."/>
            <person name="Grigoriev I.V."/>
            <person name="Hibbett D.S."/>
            <person name="Martin F."/>
            <person name="Nordberg H.P."/>
            <person name="Cantor M.N."/>
            <person name="Hua S.X."/>
        </authorList>
    </citation>
    <scope>NUCLEOTIDE SEQUENCE [LARGE SCALE GENOMIC DNA]</scope>
    <source>
        <strain evidence="2 3">UH-Slu-Lm8-n1</strain>
    </source>
</reference>
<dbReference type="InParanoid" id="A0A0D0AIU6"/>
<feature type="compositionally biased region" description="Low complexity" evidence="1">
    <location>
        <begin position="195"/>
        <end position="205"/>
    </location>
</feature>
<gene>
    <name evidence="2" type="ORF">CY34DRAFT_17894</name>
</gene>
<evidence type="ECO:0000256" key="1">
    <source>
        <dbReference type="SAM" id="MobiDB-lite"/>
    </source>
</evidence>
<feature type="region of interest" description="Disordered" evidence="1">
    <location>
        <begin position="169"/>
        <end position="216"/>
    </location>
</feature>
<proteinExistence type="predicted"/>
<protein>
    <submittedName>
        <fullName evidence="2">Unplaced genomic scaffold CY34scaffold_663, whole genome shotgun sequence</fullName>
    </submittedName>
</protein>
<organism evidence="2 3">
    <name type="scientific">Suillus luteus UH-Slu-Lm8-n1</name>
    <dbReference type="NCBI Taxonomy" id="930992"/>
    <lineage>
        <taxon>Eukaryota</taxon>
        <taxon>Fungi</taxon>
        <taxon>Dikarya</taxon>
        <taxon>Basidiomycota</taxon>
        <taxon>Agaricomycotina</taxon>
        <taxon>Agaricomycetes</taxon>
        <taxon>Agaricomycetidae</taxon>
        <taxon>Boletales</taxon>
        <taxon>Suillineae</taxon>
        <taxon>Suillaceae</taxon>
        <taxon>Suillus</taxon>
    </lineage>
</organism>
<dbReference type="AlphaFoldDB" id="A0A0D0AIU6"/>
<evidence type="ECO:0000313" key="2">
    <source>
        <dbReference type="EMBL" id="KIK34197.1"/>
    </source>
</evidence>
<evidence type="ECO:0000313" key="3">
    <source>
        <dbReference type="Proteomes" id="UP000054485"/>
    </source>
</evidence>
<sequence>MPRKAASTFVLESDEPDGHLFRPLHRLAYLDLAFSDDNTDLAHDYLTIKFHATFDFRPGGGSHTTINSRGLRQGKTGKRSCRFAAIIPPDISLKATTSHPPSLTLVNAISNITTTLLNNVLPDVPARSVFRILILIANSKSTIYHLPSTDNCISPSVSRTKTIRPVVTSAAVTGSRPMPSTSKKYDRDLPSELVSSAKTPSSQSSTDVTGPMPSGKNVTGTDHAVISFVDANIFFRAYCLPRGVLREILSCVNEDSGFERENWRSILIENQIDELMQSSILSVMDNIHAGV</sequence>
<dbReference type="EMBL" id="KN835794">
    <property type="protein sequence ID" value="KIK34197.1"/>
    <property type="molecule type" value="Genomic_DNA"/>
</dbReference>
<accession>A0A0D0AIU6</accession>
<name>A0A0D0AIU6_9AGAM</name>
<dbReference type="OrthoDB" id="2691235at2759"/>
<dbReference type="Proteomes" id="UP000054485">
    <property type="component" value="Unassembled WGS sequence"/>
</dbReference>
<keyword evidence="3" id="KW-1185">Reference proteome</keyword>
<reference evidence="3" key="2">
    <citation type="submission" date="2015-01" db="EMBL/GenBank/DDBJ databases">
        <title>Evolutionary Origins and Diversification of the Mycorrhizal Mutualists.</title>
        <authorList>
            <consortium name="DOE Joint Genome Institute"/>
            <consortium name="Mycorrhizal Genomics Consortium"/>
            <person name="Kohler A."/>
            <person name="Kuo A."/>
            <person name="Nagy L.G."/>
            <person name="Floudas D."/>
            <person name="Copeland A."/>
            <person name="Barry K.W."/>
            <person name="Cichocki N."/>
            <person name="Veneault-Fourrey C."/>
            <person name="LaButti K."/>
            <person name="Lindquist E.A."/>
            <person name="Lipzen A."/>
            <person name="Lundell T."/>
            <person name="Morin E."/>
            <person name="Murat C."/>
            <person name="Riley R."/>
            <person name="Ohm R."/>
            <person name="Sun H."/>
            <person name="Tunlid A."/>
            <person name="Henrissat B."/>
            <person name="Grigoriev I.V."/>
            <person name="Hibbett D.S."/>
            <person name="Martin F."/>
        </authorList>
    </citation>
    <scope>NUCLEOTIDE SEQUENCE [LARGE SCALE GENOMIC DNA]</scope>
    <source>
        <strain evidence="3">UH-Slu-Lm8-n1</strain>
    </source>
</reference>
<dbReference type="HOGENOM" id="CLU_1129644_0_0_1"/>